<dbReference type="EMBL" id="FONN01000001">
    <property type="protein sequence ID" value="SFE26825.1"/>
    <property type="molecule type" value="Genomic_DNA"/>
</dbReference>
<sequence>MRIRLAHKEDQFVTSVITLNYEYWSGVRGNWTKRSASTV</sequence>
<organism evidence="1 2">
    <name type="scientific">Paenibacillus algorifonticola</name>
    <dbReference type="NCBI Taxonomy" id="684063"/>
    <lineage>
        <taxon>Bacteria</taxon>
        <taxon>Bacillati</taxon>
        <taxon>Bacillota</taxon>
        <taxon>Bacilli</taxon>
        <taxon>Bacillales</taxon>
        <taxon>Paenibacillaceae</taxon>
        <taxon>Paenibacillus</taxon>
    </lineage>
</organism>
<reference evidence="2" key="1">
    <citation type="submission" date="2016-10" db="EMBL/GenBank/DDBJ databases">
        <authorList>
            <person name="Varghese N."/>
            <person name="Submissions S."/>
        </authorList>
    </citation>
    <scope>NUCLEOTIDE SEQUENCE [LARGE SCALE GENOMIC DNA]</scope>
    <source>
        <strain evidence="2">CGMCC 1.10223</strain>
    </source>
</reference>
<dbReference type="AlphaFoldDB" id="A0A1I1Z4Y1"/>
<evidence type="ECO:0000313" key="2">
    <source>
        <dbReference type="Proteomes" id="UP000183410"/>
    </source>
</evidence>
<protein>
    <submittedName>
        <fullName evidence="1">Uncharacterized protein</fullName>
    </submittedName>
</protein>
<name>A0A1I1Z4Y1_9BACL</name>
<evidence type="ECO:0000313" key="1">
    <source>
        <dbReference type="EMBL" id="SFE26825.1"/>
    </source>
</evidence>
<keyword evidence="2" id="KW-1185">Reference proteome</keyword>
<proteinExistence type="predicted"/>
<gene>
    <name evidence="1" type="ORF">SAMN04487969_101991</name>
</gene>
<dbReference type="Proteomes" id="UP000183410">
    <property type="component" value="Unassembled WGS sequence"/>
</dbReference>
<accession>A0A1I1Z4Y1</accession>